<evidence type="ECO:0000259" key="1">
    <source>
        <dbReference type="SMART" id="SM00465"/>
    </source>
</evidence>
<dbReference type="PANTHER" id="PTHR37460:SF1">
    <property type="entry name" value="ENDONUCLEASE III"/>
    <property type="match status" value="1"/>
</dbReference>
<name>K2RU38_METFP</name>
<feature type="domain" description="GIY-YIG" evidence="1">
    <location>
        <begin position="25"/>
        <end position="122"/>
    </location>
</feature>
<dbReference type="Proteomes" id="UP000007360">
    <property type="component" value="Unassembled WGS sequence"/>
</dbReference>
<dbReference type="OrthoDB" id="17296at2157"/>
<proteinExistence type="predicted"/>
<dbReference type="RefSeq" id="WP_004030241.1">
    <property type="nucleotide sequence ID" value="NZ_AMPO01000003.1"/>
</dbReference>
<dbReference type="PATRIC" id="fig|1204725.3.peg.998"/>
<accession>K2RU38</accession>
<gene>
    <name evidence="2" type="ORF">A994_04970</name>
</gene>
<dbReference type="InterPro" id="IPR002837">
    <property type="entry name" value="DUF123"/>
</dbReference>
<protein>
    <recommendedName>
        <fullName evidence="1">GIY-YIG domain-containing protein</fullName>
    </recommendedName>
</protein>
<sequence>MVKKTILKGTYCLLINLNQNQSLKIGKKGEIQFKKGCYIYVGSALNSLEGRIKRHLRQNKKMHWHVDYLLDSPKTQVTEVFYSDDGFKHECELATQIARKSEGITGFGCSDCNCPAHLFYFQNESQATLNCLEGFKKLKLEVKTLEDLGGV</sequence>
<organism evidence="2 3">
    <name type="scientific">Methanobacterium formicicum (strain DSM 3637 / PP1)</name>
    <dbReference type="NCBI Taxonomy" id="1204725"/>
    <lineage>
        <taxon>Archaea</taxon>
        <taxon>Methanobacteriati</taxon>
        <taxon>Methanobacteriota</taxon>
        <taxon>Methanomada group</taxon>
        <taxon>Methanobacteria</taxon>
        <taxon>Methanobacteriales</taxon>
        <taxon>Methanobacteriaceae</taxon>
        <taxon>Methanobacterium</taxon>
    </lineage>
</organism>
<keyword evidence="3" id="KW-1185">Reference proteome</keyword>
<evidence type="ECO:0000313" key="3">
    <source>
        <dbReference type="Proteomes" id="UP000007360"/>
    </source>
</evidence>
<dbReference type="CDD" id="cd10441">
    <property type="entry name" value="GIY-YIG_COG1833"/>
    <property type="match status" value="1"/>
</dbReference>
<comment type="caution">
    <text evidence="2">The sequence shown here is derived from an EMBL/GenBank/DDBJ whole genome shotgun (WGS) entry which is preliminary data.</text>
</comment>
<dbReference type="SMART" id="SM00465">
    <property type="entry name" value="GIYc"/>
    <property type="match status" value="1"/>
</dbReference>
<dbReference type="InterPro" id="IPR000305">
    <property type="entry name" value="GIY-YIG_endonuc"/>
</dbReference>
<dbReference type="EMBL" id="AMPO01000003">
    <property type="protein sequence ID" value="EKF86280.1"/>
    <property type="molecule type" value="Genomic_DNA"/>
</dbReference>
<evidence type="ECO:0000313" key="2">
    <source>
        <dbReference type="EMBL" id="EKF86280.1"/>
    </source>
</evidence>
<dbReference type="PANTHER" id="PTHR37460">
    <property type="entry name" value="ENDONUCLEASE III"/>
    <property type="match status" value="1"/>
</dbReference>
<reference evidence="2 3" key="1">
    <citation type="journal article" date="2012" name="J. Bacteriol.">
        <title>Draft genome sequence of Methanobacterium formicicum DSM 3637, an archaebacterium isolated from the methane producer amoeba Pelomyxa palustris.</title>
        <authorList>
            <person name="Gutierrez G."/>
        </authorList>
    </citation>
    <scope>NUCLEOTIDE SEQUENCE [LARGE SCALE GENOMIC DNA]</scope>
    <source>
        <strain evidence="3">DSM 3637 / PP1</strain>
    </source>
</reference>
<dbReference type="Pfam" id="PF01986">
    <property type="entry name" value="DUF123"/>
    <property type="match status" value="1"/>
</dbReference>
<dbReference type="AlphaFoldDB" id="K2RU38"/>